<keyword evidence="2" id="KW-1185">Reference proteome</keyword>
<sequence>MRHERCGVWLACNAGFGMEDLLSVFSGAVAECERIHAHIVIREPDPDWLASRAF</sequence>
<accession>A0A5E5BW44</accession>
<evidence type="ECO:0000313" key="1">
    <source>
        <dbReference type="EMBL" id="VVE89235.1"/>
    </source>
</evidence>
<dbReference type="Proteomes" id="UP000382040">
    <property type="component" value="Unassembled WGS sequence"/>
</dbReference>
<reference evidence="1 2" key="1">
    <citation type="submission" date="2019-08" db="EMBL/GenBank/DDBJ databases">
        <authorList>
            <person name="Peeters C."/>
        </authorList>
    </citation>
    <scope>NUCLEOTIDE SEQUENCE [LARGE SCALE GENOMIC DNA]</scope>
    <source>
        <strain evidence="1 2">LMG 20603</strain>
    </source>
</reference>
<dbReference type="RefSeq" id="WP_174977944.1">
    <property type="nucleotide sequence ID" value="NZ_CABPST010000008.1"/>
</dbReference>
<gene>
    <name evidence="1" type="ORF">PBR20603_03201</name>
</gene>
<organism evidence="1 2">
    <name type="scientific">Pandoraea bronchicola</name>
    <dbReference type="NCBI Taxonomy" id="2508287"/>
    <lineage>
        <taxon>Bacteria</taxon>
        <taxon>Pseudomonadati</taxon>
        <taxon>Pseudomonadota</taxon>
        <taxon>Betaproteobacteria</taxon>
        <taxon>Burkholderiales</taxon>
        <taxon>Burkholderiaceae</taxon>
        <taxon>Pandoraea</taxon>
    </lineage>
</organism>
<dbReference type="AlphaFoldDB" id="A0A5E5BW44"/>
<protein>
    <submittedName>
        <fullName evidence="1">Uncharacterized protein</fullName>
    </submittedName>
</protein>
<evidence type="ECO:0000313" key="2">
    <source>
        <dbReference type="Proteomes" id="UP000382040"/>
    </source>
</evidence>
<name>A0A5E5BW44_9BURK</name>
<dbReference type="EMBL" id="CABPST010000008">
    <property type="protein sequence ID" value="VVE89235.1"/>
    <property type="molecule type" value="Genomic_DNA"/>
</dbReference>
<proteinExistence type="predicted"/>